<sequence length="229" mass="26505">MDERFTGDADWEAQIKLPKGKGREAEKLPSEIKLECILVTTSAVWNAIDDMLQRLFDTLVWTLRHSINTQIQTIGQFFSQAVTVLSSRPQSIDEIVDADRKHTEFGRSKKEMKEMMSIIDEKNRLLRSIGGSGAEQLLATMQQWEEFELMLDSHQIMIREQVGVLKSNVSKNIKMLTDEAEKLFARWNQFKPKNEKLSEDRDAVLSAIEFIKEKRLQFNELQASREKIS</sequence>
<keyword evidence="1" id="KW-1185">Reference proteome</keyword>
<dbReference type="GO" id="GO:0051959">
    <property type="term" value="F:dynein light intermediate chain binding"/>
    <property type="evidence" value="ECO:0007669"/>
    <property type="project" value="InterPro"/>
</dbReference>
<protein>
    <submittedName>
        <fullName evidence="2">CCHC-type domain-containing protein</fullName>
    </submittedName>
</protein>
<proteinExistence type="predicted"/>
<organism evidence="1 2">
    <name type="scientific">Parascaris univalens</name>
    <name type="common">Nematode worm</name>
    <dbReference type="NCBI Taxonomy" id="6257"/>
    <lineage>
        <taxon>Eukaryota</taxon>
        <taxon>Metazoa</taxon>
        <taxon>Ecdysozoa</taxon>
        <taxon>Nematoda</taxon>
        <taxon>Chromadorea</taxon>
        <taxon>Rhabditida</taxon>
        <taxon>Spirurina</taxon>
        <taxon>Ascaridomorpha</taxon>
        <taxon>Ascaridoidea</taxon>
        <taxon>Ascarididae</taxon>
        <taxon>Parascaris</taxon>
    </lineage>
</organism>
<name>A0A915A9S1_PARUN</name>
<dbReference type="Proteomes" id="UP000887569">
    <property type="component" value="Unplaced"/>
</dbReference>
<dbReference type="InterPro" id="IPR026983">
    <property type="entry name" value="DHC"/>
</dbReference>
<evidence type="ECO:0000313" key="1">
    <source>
        <dbReference type="Proteomes" id="UP000887569"/>
    </source>
</evidence>
<dbReference type="GO" id="GO:0045505">
    <property type="term" value="F:dynein intermediate chain binding"/>
    <property type="evidence" value="ECO:0007669"/>
    <property type="project" value="InterPro"/>
</dbReference>
<dbReference type="PANTHER" id="PTHR45703">
    <property type="entry name" value="DYNEIN HEAVY CHAIN"/>
    <property type="match status" value="1"/>
</dbReference>
<dbReference type="GO" id="GO:0030286">
    <property type="term" value="C:dynein complex"/>
    <property type="evidence" value="ECO:0007669"/>
    <property type="project" value="InterPro"/>
</dbReference>
<dbReference type="PANTHER" id="PTHR45703:SF22">
    <property type="entry name" value="DYNEIN CYTOPLASMIC 2 HEAVY CHAIN 1"/>
    <property type="match status" value="1"/>
</dbReference>
<accession>A0A915A9S1</accession>
<dbReference type="GO" id="GO:0007018">
    <property type="term" value="P:microtubule-based movement"/>
    <property type="evidence" value="ECO:0007669"/>
    <property type="project" value="InterPro"/>
</dbReference>
<dbReference type="WBParaSite" id="PgR003_g208_t07">
    <property type="protein sequence ID" value="PgR003_g208_t07"/>
    <property type="gene ID" value="PgR003_g208"/>
</dbReference>
<dbReference type="AlphaFoldDB" id="A0A915A9S1"/>
<evidence type="ECO:0000313" key="2">
    <source>
        <dbReference type="WBParaSite" id="PgR003_g208_t07"/>
    </source>
</evidence>
<reference evidence="2" key="1">
    <citation type="submission" date="2022-11" db="UniProtKB">
        <authorList>
            <consortium name="WormBaseParasite"/>
        </authorList>
    </citation>
    <scope>IDENTIFICATION</scope>
</reference>